<keyword evidence="1" id="KW-0472">Membrane</keyword>
<proteinExistence type="predicted"/>
<reference evidence="2 3" key="1">
    <citation type="submission" date="2020-08" db="EMBL/GenBank/DDBJ databases">
        <title>Bridging the membrane lipid divide: bacteria of the FCB group superphylum have the potential to synthesize archaeal ether lipids.</title>
        <authorList>
            <person name="Villanueva L."/>
            <person name="Von Meijenfeldt F.A.B."/>
            <person name="Westbye A.B."/>
            <person name="Yadav S."/>
            <person name="Hopmans E.C."/>
            <person name="Dutilh B.E."/>
            <person name="Sinninghe Damste J.S."/>
        </authorList>
    </citation>
    <scope>NUCLEOTIDE SEQUENCE [LARGE SCALE GENOMIC DNA]</scope>
    <source>
        <strain evidence="2">NIOZ-UU30</strain>
    </source>
</reference>
<evidence type="ECO:0000256" key="1">
    <source>
        <dbReference type="SAM" id="Phobius"/>
    </source>
</evidence>
<gene>
    <name evidence="2" type="ORF">H8E23_09555</name>
</gene>
<dbReference type="AlphaFoldDB" id="A0A8J6NSX1"/>
<name>A0A8J6NSX1_9BACT</name>
<evidence type="ECO:0000313" key="3">
    <source>
        <dbReference type="Proteomes" id="UP000603434"/>
    </source>
</evidence>
<evidence type="ECO:0000313" key="2">
    <source>
        <dbReference type="EMBL" id="MBC8361632.1"/>
    </source>
</evidence>
<accession>A0A8J6NSX1</accession>
<comment type="caution">
    <text evidence="2">The sequence shown here is derived from an EMBL/GenBank/DDBJ whole genome shotgun (WGS) entry which is preliminary data.</text>
</comment>
<keyword evidence="1" id="KW-1133">Transmembrane helix</keyword>
<organism evidence="2 3">
    <name type="scientific">Candidatus Desulfatibia profunda</name>
    <dbReference type="NCBI Taxonomy" id="2841695"/>
    <lineage>
        <taxon>Bacteria</taxon>
        <taxon>Pseudomonadati</taxon>
        <taxon>Thermodesulfobacteriota</taxon>
        <taxon>Desulfobacteria</taxon>
        <taxon>Desulfobacterales</taxon>
        <taxon>Desulfobacterales incertae sedis</taxon>
        <taxon>Candidatus Desulfatibia</taxon>
    </lineage>
</organism>
<keyword evidence="1" id="KW-0812">Transmembrane</keyword>
<dbReference type="Proteomes" id="UP000603434">
    <property type="component" value="Unassembled WGS sequence"/>
</dbReference>
<feature type="transmembrane region" description="Helical" evidence="1">
    <location>
        <begin position="36"/>
        <end position="60"/>
    </location>
</feature>
<dbReference type="EMBL" id="JACNJH010000142">
    <property type="protein sequence ID" value="MBC8361632.1"/>
    <property type="molecule type" value="Genomic_DNA"/>
</dbReference>
<protein>
    <submittedName>
        <fullName evidence="2">Uncharacterized protein</fullName>
    </submittedName>
</protein>
<sequence length="69" mass="7454">MNASQEIKLSPESIALGKWKPLPAKGSSGKQPPKELGFFTGVLLPVLSLMLACFTVLFFFRSTALAKTI</sequence>